<dbReference type="InterPro" id="IPR004316">
    <property type="entry name" value="SWEET_rpt"/>
</dbReference>
<evidence type="ECO:0000256" key="5">
    <source>
        <dbReference type="ARBA" id="ARBA00022597"/>
    </source>
</evidence>
<dbReference type="OrthoDB" id="409725at2759"/>
<evidence type="ECO:0000256" key="1">
    <source>
        <dbReference type="ARBA" id="ARBA00004651"/>
    </source>
</evidence>
<dbReference type="FunFam" id="1.20.1280.290:FF:000007">
    <property type="entry name" value="Bidirectional sugar transporter SWEET7"/>
    <property type="match status" value="2"/>
</dbReference>
<evidence type="ECO:0000256" key="7">
    <source>
        <dbReference type="ARBA" id="ARBA00022737"/>
    </source>
</evidence>
<evidence type="ECO:0000313" key="12">
    <source>
        <dbReference type="Proteomes" id="UP001165083"/>
    </source>
</evidence>
<keyword evidence="8 10" id="KW-1133">Transmembrane helix</keyword>
<dbReference type="Proteomes" id="UP001165083">
    <property type="component" value="Unassembled WGS sequence"/>
</dbReference>
<keyword evidence="6 10" id="KW-0812">Transmembrane</keyword>
<comment type="similarity">
    <text evidence="2">Belongs to the SWEET sugar transporter family.</text>
</comment>
<evidence type="ECO:0000256" key="10">
    <source>
        <dbReference type="SAM" id="Phobius"/>
    </source>
</evidence>
<keyword evidence="12" id="KW-1185">Reference proteome</keyword>
<evidence type="ECO:0000256" key="9">
    <source>
        <dbReference type="ARBA" id="ARBA00023136"/>
    </source>
</evidence>
<dbReference type="AlphaFoldDB" id="A0A9W6TYQ6"/>
<keyword evidence="9 10" id="KW-0472">Membrane</keyword>
<keyword evidence="7" id="KW-0677">Repeat</keyword>
<organism evidence="11 12">
    <name type="scientific">Phytophthora lilii</name>
    <dbReference type="NCBI Taxonomy" id="2077276"/>
    <lineage>
        <taxon>Eukaryota</taxon>
        <taxon>Sar</taxon>
        <taxon>Stramenopiles</taxon>
        <taxon>Oomycota</taxon>
        <taxon>Peronosporomycetes</taxon>
        <taxon>Peronosporales</taxon>
        <taxon>Peronosporaceae</taxon>
        <taxon>Phytophthora</taxon>
    </lineage>
</organism>
<evidence type="ECO:0000256" key="3">
    <source>
        <dbReference type="ARBA" id="ARBA00022448"/>
    </source>
</evidence>
<reference evidence="11" key="1">
    <citation type="submission" date="2023-04" db="EMBL/GenBank/DDBJ databases">
        <title>Phytophthora lilii NBRC 32176.</title>
        <authorList>
            <person name="Ichikawa N."/>
            <person name="Sato H."/>
            <person name="Tonouchi N."/>
        </authorList>
    </citation>
    <scope>NUCLEOTIDE SEQUENCE</scope>
    <source>
        <strain evidence="11">NBRC 32176</strain>
    </source>
</reference>
<dbReference type="GO" id="GO:0051119">
    <property type="term" value="F:sugar transmembrane transporter activity"/>
    <property type="evidence" value="ECO:0007669"/>
    <property type="project" value="InterPro"/>
</dbReference>
<gene>
    <name evidence="11" type="ORF">Plil01_000881600</name>
</gene>
<feature type="transmembrane region" description="Helical" evidence="10">
    <location>
        <begin position="191"/>
        <end position="210"/>
    </location>
</feature>
<feature type="transmembrane region" description="Helical" evidence="10">
    <location>
        <begin position="40"/>
        <end position="58"/>
    </location>
</feature>
<dbReference type="InterPro" id="IPR047664">
    <property type="entry name" value="SWEET"/>
</dbReference>
<feature type="transmembrane region" description="Helical" evidence="10">
    <location>
        <begin position="90"/>
        <end position="112"/>
    </location>
</feature>
<comment type="caution">
    <text evidence="11">The sequence shown here is derived from an EMBL/GenBank/DDBJ whole genome shotgun (WGS) entry which is preliminary data.</text>
</comment>
<sequence length="288" mass="31014">MSVGLTIIQVLASICSVAMILSSVPAMYRIHKLQDVGEVALFPLVGLWINCHVLYVAAHHLDLVDECRRCTNELAALLNSMLYGWATADYFPLFATYLFGDIMAVIFIGVYFRWTKQRAYAVKAIGASFLVVVVTAVYTILGMTGATGQSTHQVGLVTGYMMAVGSVLLYISPFETIKTVLKTRSGASIPFGMCLAGATSNILWMINGLLTNDIFIFLLGTVCAALGMVQVALYLVYRPGRTQVDAEVVEPPQPGKKLVLPVTALNSPQSDGTTGTLPSPVFIAVHSP</sequence>
<dbReference type="Pfam" id="PF03083">
    <property type="entry name" value="MtN3_slv"/>
    <property type="match status" value="1"/>
</dbReference>
<evidence type="ECO:0000256" key="4">
    <source>
        <dbReference type="ARBA" id="ARBA00022475"/>
    </source>
</evidence>
<dbReference type="GO" id="GO:0005886">
    <property type="term" value="C:plasma membrane"/>
    <property type="evidence" value="ECO:0007669"/>
    <property type="project" value="UniProtKB-SubCell"/>
</dbReference>
<proteinExistence type="inferred from homology"/>
<dbReference type="Gene3D" id="1.20.1280.290">
    <property type="match status" value="2"/>
</dbReference>
<comment type="subcellular location">
    <subcellularLocation>
        <location evidence="1">Cell membrane</location>
        <topology evidence="1">Multi-pass membrane protein</topology>
    </subcellularLocation>
</comment>
<keyword evidence="4" id="KW-1003">Cell membrane</keyword>
<protein>
    <submittedName>
        <fullName evidence="11">Unnamed protein product</fullName>
    </submittedName>
</protein>
<feature type="transmembrane region" description="Helical" evidence="10">
    <location>
        <begin position="6"/>
        <end position="28"/>
    </location>
</feature>
<feature type="transmembrane region" description="Helical" evidence="10">
    <location>
        <begin position="124"/>
        <end position="141"/>
    </location>
</feature>
<name>A0A9W6TYQ6_9STRA</name>
<feature type="transmembrane region" description="Helical" evidence="10">
    <location>
        <begin position="153"/>
        <end position="171"/>
    </location>
</feature>
<dbReference type="PANTHER" id="PTHR10791">
    <property type="entry name" value="RAG1-ACTIVATING PROTEIN 1"/>
    <property type="match status" value="1"/>
</dbReference>
<evidence type="ECO:0000256" key="6">
    <source>
        <dbReference type="ARBA" id="ARBA00022692"/>
    </source>
</evidence>
<dbReference type="PANTHER" id="PTHR10791:SF30">
    <property type="entry name" value="SUGAR TRANSPORTER SWEET1"/>
    <property type="match status" value="1"/>
</dbReference>
<evidence type="ECO:0000256" key="8">
    <source>
        <dbReference type="ARBA" id="ARBA00022989"/>
    </source>
</evidence>
<dbReference type="EMBL" id="BSXW01000433">
    <property type="protein sequence ID" value="GMF22200.1"/>
    <property type="molecule type" value="Genomic_DNA"/>
</dbReference>
<feature type="transmembrane region" description="Helical" evidence="10">
    <location>
        <begin position="216"/>
        <end position="237"/>
    </location>
</feature>
<evidence type="ECO:0000313" key="11">
    <source>
        <dbReference type="EMBL" id="GMF22200.1"/>
    </source>
</evidence>
<evidence type="ECO:0000256" key="2">
    <source>
        <dbReference type="ARBA" id="ARBA00007809"/>
    </source>
</evidence>
<accession>A0A9W6TYQ6</accession>
<keyword evidence="5" id="KW-0762">Sugar transport</keyword>
<keyword evidence="3" id="KW-0813">Transport</keyword>